<gene>
    <name evidence="1" type="ORF">LOY88_002644</name>
</gene>
<evidence type="ECO:0000313" key="1">
    <source>
        <dbReference type="EMBL" id="KAI2388448.1"/>
    </source>
</evidence>
<comment type="caution">
    <text evidence="1">The sequence shown here is derived from an EMBL/GenBank/DDBJ whole genome shotgun (WGS) entry which is preliminary data.</text>
</comment>
<protein>
    <submittedName>
        <fullName evidence="1">Uncharacterized protein</fullName>
    </submittedName>
</protein>
<accession>A0ACB8UZI0</accession>
<name>A0ACB8UZI0_9EURO</name>
<dbReference type="EMBL" id="JALBCA010000031">
    <property type="protein sequence ID" value="KAI2388448.1"/>
    <property type="molecule type" value="Genomic_DNA"/>
</dbReference>
<proteinExistence type="predicted"/>
<reference evidence="1" key="1">
    <citation type="journal article" date="2022" name="bioRxiv">
        <title>Population genetic analysis of Ophidiomyces ophidiicola, the causative agent of snake fungal disease, indicates recent introductions to the USA.</title>
        <authorList>
            <person name="Ladner J.T."/>
            <person name="Palmer J.M."/>
            <person name="Ettinger C.L."/>
            <person name="Stajich J.E."/>
            <person name="Farrell T.M."/>
            <person name="Glorioso B.M."/>
            <person name="Lawson B."/>
            <person name="Price S.J."/>
            <person name="Stengle A.G."/>
            <person name="Grear D.A."/>
            <person name="Lorch J.M."/>
        </authorList>
    </citation>
    <scope>NUCLEOTIDE SEQUENCE</scope>
    <source>
        <strain evidence="1">NWHC 24266-5</strain>
    </source>
</reference>
<sequence length="242" mass="26933">MSAAQQPQLETEQQHGKVSRKFAPLNHELGRRNAAKGLPVLKGVVFDVDGTLCLPQQYMFQEMRSALGIDKSVDIITHIRGLPSQEEREEAAAKIQAIERSAMVKQTPQPGLVELMDYLHSKGLRRALCTRNFETPVTHLLTTHLPTHVFHPIVTRDTPDLMPKPDPAGILHIAESWGLQNADDLIMVGDSLDDMTAGRKAGAATVLLLNDHNQPLKEHDHTDLWIEQLDELVNVLENGFLS</sequence>
<organism evidence="1">
    <name type="scientific">Ophidiomyces ophidiicola</name>
    <dbReference type="NCBI Taxonomy" id="1387563"/>
    <lineage>
        <taxon>Eukaryota</taxon>
        <taxon>Fungi</taxon>
        <taxon>Dikarya</taxon>
        <taxon>Ascomycota</taxon>
        <taxon>Pezizomycotina</taxon>
        <taxon>Eurotiomycetes</taxon>
        <taxon>Eurotiomycetidae</taxon>
        <taxon>Onygenales</taxon>
        <taxon>Onygenaceae</taxon>
        <taxon>Ophidiomyces</taxon>
    </lineage>
</organism>